<organism evidence="9 10">
    <name type="scientific">Fragariocoptes setiger</name>
    <dbReference type="NCBI Taxonomy" id="1670756"/>
    <lineage>
        <taxon>Eukaryota</taxon>
        <taxon>Metazoa</taxon>
        <taxon>Ecdysozoa</taxon>
        <taxon>Arthropoda</taxon>
        <taxon>Chelicerata</taxon>
        <taxon>Arachnida</taxon>
        <taxon>Acari</taxon>
        <taxon>Acariformes</taxon>
        <taxon>Trombidiformes</taxon>
        <taxon>Prostigmata</taxon>
        <taxon>Eupodina</taxon>
        <taxon>Eriophyoidea</taxon>
        <taxon>Phytoptidae</taxon>
        <taxon>Fragariocoptes</taxon>
    </lineage>
</organism>
<name>A0ABQ7SA69_9ACAR</name>
<comment type="similarity">
    <text evidence="1 8">Belongs to the cytochrome P450 family.</text>
</comment>
<dbReference type="InterPro" id="IPR050705">
    <property type="entry name" value="Cytochrome_P450_3A"/>
</dbReference>
<keyword evidence="4 8" id="KW-0560">Oxidoreductase</keyword>
<evidence type="ECO:0000256" key="2">
    <source>
        <dbReference type="ARBA" id="ARBA00022617"/>
    </source>
</evidence>
<evidence type="ECO:0000313" key="10">
    <source>
        <dbReference type="Proteomes" id="UP000825002"/>
    </source>
</evidence>
<dbReference type="Gene3D" id="1.10.630.10">
    <property type="entry name" value="Cytochrome P450"/>
    <property type="match status" value="1"/>
</dbReference>
<evidence type="ECO:0000256" key="5">
    <source>
        <dbReference type="ARBA" id="ARBA00023004"/>
    </source>
</evidence>
<gene>
    <name evidence="9" type="primary">CYP3A4</name>
    <name evidence="9" type="ORF">GZH46_01170</name>
</gene>
<evidence type="ECO:0000256" key="1">
    <source>
        <dbReference type="ARBA" id="ARBA00010617"/>
    </source>
</evidence>
<accession>A0ABQ7SA69</accession>
<comment type="function">
    <text evidence="7">Cytochromes P450 are a group of heme-thiolate monooxygenases. They oxidize a variety of structurally unrelated compounds, including steroids, fatty acids, and xenobiotics.</text>
</comment>
<keyword evidence="2 8" id="KW-0349">Heme</keyword>
<evidence type="ECO:0000256" key="8">
    <source>
        <dbReference type="RuleBase" id="RU000461"/>
    </source>
</evidence>
<reference evidence="9 10" key="1">
    <citation type="submission" date="2020-10" db="EMBL/GenBank/DDBJ databases">
        <authorList>
            <person name="Klimov P.B."/>
            <person name="Dyachkov S.M."/>
            <person name="Chetverikov P.E."/>
        </authorList>
    </citation>
    <scope>NUCLEOTIDE SEQUENCE [LARGE SCALE GENOMIC DNA]</scope>
    <source>
        <strain evidence="9">BMOC 18-1129-001#AD2665</strain>
        <tissue evidence="9">Entire mites</tissue>
    </source>
</reference>
<dbReference type="PRINTS" id="PR00385">
    <property type="entry name" value="P450"/>
</dbReference>
<sequence length="560" mass="63937">MQRCSSEKLVINVVDYWIFFFGLSSFKSYYRYKHGYWSRRGIRGPKPYLIVGNLFEELVKNRPLLWRNWIKQYGQVMGTYSGVKPILLVADAELIKNILVKDAHVFPNRMHFDYLDKNTYNMLFFMRDARWKSLRSLLAFTMTSGKIKRLFPLMMESGDELMGAVGKQAKKSHGNNLLDTKTVYGCYTMDVIARSSFAARFDSKNSDQKHRTELVTFLMNNLSEFSFPRIAIAIMIPKMILEAIGFSINGGHVDRRLTTVVQSIIDSRRKLGPKSRRDDMLQLLLDLDASKGIGEHMLETTTGDESESHHVASADKEEIKEVLEHGKKSSAVVAANHGPKSDDHEAKMKLTDNEIIGNCQLFIIAGYDTTSSLLSFFTHTLAHHPEAQQKLYEEIKTAFPSGVFNYETVTRLSYLDACISEVLRLFPPLGHIDREANDDYRIDSLNLRIPKDGAIVIPIYAIHRDEKYYEQPDSFIPERFLPENRHKLTPYTYLPFGAGIRHCLGMRFALAEAKLALARLIFSYKFTPAPGHDFPPKLELSTALLKSNGLKVNVHPRTCT</sequence>
<dbReference type="InterPro" id="IPR002401">
    <property type="entry name" value="Cyt_P450_E_grp-I"/>
</dbReference>
<dbReference type="PANTHER" id="PTHR24302">
    <property type="entry name" value="CYTOCHROME P450 FAMILY 3"/>
    <property type="match status" value="1"/>
</dbReference>
<evidence type="ECO:0000256" key="4">
    <source>
        <dbReference type="ARBA" id="ARBA00023002"/>
    </source>
</evidence>
<keyword evidence="3 8" id="KW-0479">Metal-binding</keyword>
<evidence type="ECO:0000256" key="6">
    <source>
        <dbReference type="ARBA" id="ARBA00023033"/>
    </source>
</evidence>
<dbReference type="PROSITE" id="PS00086">
    <property type="entry name" value="CYTOCHROME_P450"/>
    <property type="match status" value="1"/>
</dbReference>
<comment type="caution">
    <text evidence="9">The sequence shown here is derived from an EMBL/GenBank/DDBJ whole genome shotgun (WGS) entry which is preliminary data.</text>
</comment>
<evidence type="ECO:0000313" key="9">
    <source>
        <dbReference type="EMBL" id="KAG9510292.1"/>
    </source>
</evidence>
<dbReference type="InterPro" id="IPR001128">
    <property type="entry name" value="Cyt_P450"/>
</dbReference>
<dbReference type="InterPro" id="IPR017972">
    <property type="entry name" value="Cyt_P450_CS"/>
</dbReference>
<proteinExistence type="inferred from homology"/>
<protein>
    <submittedName>
        <fullName evidence="9">Cytochrome P450 3A4</fullName>
    </submittedName>
</protein>
<evidence type="ECO:0000256" key="7">
    <source>
        <dbReference type="ARBA" id="ARBA00043906"/>
    </source>
</evidence>
<keyword evidence="6 8" id="KW-0503">Monooxygenase</keyword>
<dbReference type="EMBL" id="JAIFTH010000182">
    <property type="protein sequence ID" value="KAG9510292.1"/>
    <property type="molecule type" value="Genomic_DNA"/>
</dbReference>
<dbReference type="SUPFAM" id="SSF48264">
    <property type="entry name" value="Cytochrome P450"/>
    <property type="match status" value="1"/>
</dbReference>
<keyword evidence="5 8" id="KW-0408">Iron</keyword>
<dbReference type="InterPro" id="IPR036396">
    <property type="entry name" value="Cyt_P450_sf"/>
</dbReference>
<keyword evidence="10" id="KW-1185">Reference proteome</keyword>
<dbReference type="Pfam" id="PF00067">
    <property type="entry name" value="p450"/>
    <property type="match status" value="2"/>
</dbReference>
<dbReference type="PRINTS" id="PR00463">
    <property type="entry name" value="EP450I"/>
</dbReference>
<dbReference type="Proteomes" id="UP000825002">
    <property type="component" value="Unassembled WGS sequence"/>
</dbReference>
<evidence type="ECO:0000256" key="3">
    <source>
        <dbReference type="ARBA" id="ARBA00022723"/>
    </source>
</evidence>
<feature type="non-terminal residue" evidence="9">
    <location>
        <position position="1"/>
    </location>
</feature>
<dbReference type="PANTHER" id="PTHR24302:SF15">
    <property type="entry name" value="FATTY-ACID PEROXYGENASE"/>
    <property type="match status" value="1"/>
</dbReference>